<evidence type="ECO:0000256" key="5">
    <source>
        <dbReference type="ARBA" id="ARBA00022856"/>
    </source>
</evidence>
<keyword evidence="6" id="KW-0653">Protein transport</keyword>
<evidence type="ECO:0000256" key="10">
    <source>
        <dbReference type="SAM" id="MobiDB-lite"/>
    </source>
</evidence>
<keyword evidence="5" id="KW-0571">Peptide transport</keyword>
<keyword evidence="7 9" id="KW-1133">Transmembrane helix</keyword>
<evidence type="ECO:0000256" key="3">
    <source>
        <dbReference type="ARBA" id="ARBA00022475"/>
    </source>
</evidence>
<dbReference type="Proteomes" id="UP000175993">
    <property type="component" value="Unassembled WGS sequence"/>
</dbReference>
<protein>
    <submittedName>
        <fullName evidence="12">ABC transporter permease subunit</fullName>
    </submittedName>
</protein>
<evidence type="ECO:0000313" key="12">
    <source>
        <dbReference type="EMBL" id="MUP05000.1"/>
    </source>
</evidence>
<organism evidence="12 13">
    <name type="scientific">Agrobacterium vitis</name>
    <name type="common">Rhizobium vitis</name>
    <dbReference type="NCBI Taxonomy" id="373"/>
    <lineage>
        <taxon>Bacteria</taxon>
        <taxon>Pseudomonadati</taxon>
        <taxon>Pseudomonadota</taxon>
        <taxon>Alphaproteobacteria</taxon>
        <taxon>Hyphomicrobiales</taxon>
        <taxon>Rhizobiaceae</taxon>
        <taxon>Rhizobium/Agrobacterium group</taxon>
        <taxon>Agrobacterium</taxon>
    </lineage>
</organism>
<keyword evidence="2 9" id="KW-0813">Transport</keyword>
<feature type="transmembrane region" description="Helical" evidence="9">
    <location>
        <begin position="316"/>
        <end position="336"/>
    </location>
</feature>
<evidence type="ECO:0000256" key="8">
    <source>
        <dbReference type="ARBA" id="ARBA00023136"/>
    </source>
</evidence>
<feature type="transmembrane region" description="Helical" evidence="9">
    <location>
        <begin position="176"/>
        <end position="198"/>
    </location>
</feature>
<keyword evidence="3" id="KW-1003">Cell membrane</keyword>
<dbReference type="Pfam" id="PF00528">
    <property type="entry name" value="BPD_transp_1"/>
    <property type="match status" value="1"/>
</dbReference>
<accession>A0ABD6GD90</accession>
<dbReference type="GO" id="GO:0005886">
    <property type="term" value="C:plasma membrane"/>
    <property type="evidence" value="ECO:0007669"/>
    <property type="project" value="UniProtKB-SubCell"/>
</dbReference>
<dbReference type="PANTHER" id="PTHR43386:SF1">
    <property type="entry name" value="D,D-DIPEPTIDE TRANSPORT SYSTEM PERMEASE PROTEIN DDPC-RELATED"/>
    <property type="match status" value="1"/>
</dbReference>
<evidence type="ECO:0000256" key="1">
    <source>
        <dbReference type="ARBA" id="ARBA00004651"/>
    </source>
</evidence>
<evidence type="ECO:0000313" key="13">
    <source>
        <dbReference type="Proteomes" id="UP000175993"/>
    </source>
</evidence>
<evidence type="ECO:0000256" key="4">
    <source>
        <dbReference type="ARBA" id="ARBA00022692"/>
    </source>
</evidence>
<dbReference type="SUPFAM" id="SSF161098">
    <property type="entry name" value="MetI-like"/>
    <property type="match status" value="1"/>
</dbReference>
<evidence type="ECO:0000256" key="7">
    <source>
        <dbReference type="ARBA" id="ARBA00022989"/>
    </source>
</evidence>
<keyword evidence="8 9" id="KW-0472">Membrane</keyword>
<dbReference type="PROSITE" id="PS50928">
    <property type="entry name" value="ABC_TM1"/>
    <property type="match status" value="1"/>
</dbReference>
<sequence>MNYVSEGMASPAQSNREPEPQPPRKAGGASPWHRAWRLLRRDKSAIAAAFVLLVIIASSLAAPLYASMVSGTDPFRSNLSGRVTIDGQRVKVMQASTEGLGLGVTPIGPTLKGPYLLGADSQGRDVAARLLYGGRNSLLISASSTLICLVLAAIVGISAGFFGGVTDMVLSRILDILWAFPVYLLAISLSIVLISQGITIGPIEINSSSLLLPIGIIGIIYVPYVARPVRGRVLSLKNSEFVLAAIGLGIPKWRILIKDILPNVSTTLIVFIPLMMALNIITESSLSFLSIGVQAPDASWGTIIQDGQGLLYTRPLVALAPGVAIVLCVLALNVLGDSVRDALDPRTKVI</sequence>
<dbReference type="Gene3D" id="1.10.3720.10">
    <property type="entry name" value="MetI-like"/>
    <property type="match status" value="1"/>
</dbReference>
<dbReference type="EMBL" id="MBEV02000004">
    <property type="protein sequence ID" value="MUP05000.1"/>
    <property type="molecule type" value="Genomic_DNA"/>
</dbReference>
<comment type="caution">
    <text evidence="12">The sequence shown here is derived from an EMBL/GenBank/DDBJ whole genome shotgun (WGS) entry which is preliminary data.</text>
</comment>
<feature type="region of interest" description="Disordered" evidence="10">
    <location>
        <begin position="1"/>
        <end position="31"/>
    </location>
</feature>
<dbReference type="CDD" id="cd06261">
    <property type="entry name" value="TM_PBP2"/>
    <property type="match status" value="1"/>
</dbReference>
<feature type="domain" description="ABC transmembrane type-1" evidence="11">
    <location>
        <begin position="134"/>
        <end position="336"/>
    </location>
</feature>
<feature type="transmembrane region" description="Helical" evidence="9">
    <location>
        <begin position="138"/>
        <end position="164"/>
    </location>
</feature>
<dbReference type="InterPro" id="IPR000515">
    <property type="entry name" value="MetI-like"/>
</dbReference>
<dbReference type="GO" id="GO:0015833">
    <property type="term" value="P:peptide transport"/>
    <property type="evidence" value="ECO:0007669"/>
    <property type="project" value="UniProtKB-KW"/>
</dbReference>
<dbReference type="Pfam" id="PF12911">
    <property type="entry name" value="OppC_N"/>
    <property type="match status" value="1"/>
</dbReference>
<feature type="transmembrane region" description="Helical" evidence="9">
    <location>
        <begin position="260"/>
        <end position="281"/>
    </location>
</feature>
<dbReference type="PANTHER" id="PTHR43386">
    <property type="entry name" value="OLIGOPEPTIDE TRANSPORT SYSTEM PERMEASE PROTEIN APPC"/>
    <property type="match status" value="1"/>
</dbReference>
<evidence type="ECO:0000256" key="2">
    <source>
        <dbReference type="ARBA" id="ARBA00022448"/>
    </source>
</evidence>
<feature type="transmembrane region" description="Helical" evidence="9">
    <location>
        <begin position="44"/>
        <end position="66"/>
    </location>
</feature>
<dbReference type="InterPro" id="IPR025966">
    <property type="entry name" value="OppC_N"/>
</dbReference>
<gene>
    <name evidence="12" type="ORF">BBI04_009245</name>
</gene>
<proteinExistence type="inferred from homology"/>
<name>A0ABD6GD90_AGRVI</name>
<comment type="subcellular location">
    <subcellularLocation>
        <location evidence="1 9">Cell membrane</location>
        <topology evidence="1 9">Multi-pass membrane protein</topology>
    </subcellularLocation>
</comment>
<comment type="similarity">
    <text evidence="9">Belongs to the binding-protein-dependent transport system permease family.</text>
</comment>
<keyword evidence="4 9" id="KW-0812">Transmembrane</keyword>
<reference evidence="12 13" key="1">
    <citation type="submission" date="2019-11" db="EMBL/GenBank/DDBJ databases">
        <title>Whole-genome sequencing of Allorhizobium vitis.</title>
        <authorList>
            <person name="Gan H.M."/>
            <person name="Savka M.A."/>
        </authorList>
    </citation>
    <scope>NUCLEOTIDE SEQUENCE [LARGE SCALE GENOMIC DNA]</scope>
    <source>
        <strain evidence="12 13">AB4</strain>
    </source>
</reference>
<evidence type="ECO:0000256" key="6">
    <source>
        <dbReference type="ARBA" id="ARBA00022927"/>
    </source>
</evidence>
<feature type="transmembrane region" description="Helical" evidence="9">
    <location>
        <begin position="210"/>
        <end position="226"/>
    </location>
</feature>
<dbReference type="InterPro" id="IPR035906">
    <property type="entry name" value="MetI-like_sf"/>
</dbReference>
<dbReference type="InterPro" id="IPR050366">
    <property type="entry name" value="BP-dependent_transpt_permease"/>
</dbReference>
<dbReference type="GO" id="GO:0015031">
    <property type="term" value="P:protein transport"/>
    <property type="evidence" value="ECO:0007669"/>
    <property type="project" value="UniProtKB-KW"/>
</dbReference>
<evidence type="ECO:0000256" key="9">
    <source>
        <dbReference type="RuleBase" id="RU363032"/>
    </source>
</evidence>
<evidence type="ECO:0000259" key="11">
    <source>
        <dbReference type="PROSITE" id="PS50928"/>
    </source>
</evidence>
<dbReference type="AlphaFoldDB" id="A0ABD6GD90"/>